<accession>A0ABW6IHT8</accession>
<dbReference type="RefSeq" id="WP_377966832.1">
    <property type="nucleotide sequence ID" value="NZ_JBHZOL010000093.1"/>
</dbReference>
<proteinExistence type="predicted"/>
<dbReference type="EMBL" id="JBHZOL010000093">
    <property type="protein sequence ID" value="MFE4107783.1"/>
    <property type="molecule type" value="Genomic_DNA"/>
</dbReference>
<evidence type="ECO:0000313" key="2">
    <source>
        <dbReference type="Proteomes" id="UP001600165"/>
    </source>
</evidence>
<comment type="caution">
    <text evidence="1">The sequence shown here is derived from an EMBL/GenBank/DDBJ whole genome shotgun (WGS) entry which is preliminary data.</text>
</comment>
<protein>
    <submittedName>
        <fullName evidence="1">Uncharacterized protein</fullName>
    </submittedName>
</protein>
<sequence length="77" mass="8797">MMLSRKALLPSALAEYSRFLQEFTNLALGVRLCASTVGWSGDDVERQGQILDVFCFGGIPYDTTLSHYPPPRRWYWP</sequence>
<evidence type="ECO:0000313" key="1">
    <source>
        <dbReference type="EMBL" id="MFE4107783.1"/>
    </source>
</evidence>
<organism evidence="1 2">
    <name type="scientific">Almyronema epifaneia S1</name>
    <dbReference type="NCBI Taxonomy" id="2991925"/>
    <lineage>
        <taxon>Bacteria</taxon>
        <taxon>Bacillati</taxon>
        <taxon>Cyanobacteriota</taxon>
        <taxon>Cyanophyceae</taxon>
        <taxon>Nodosilineales</taxon>
        <taxon>Nodosilineaceae</taxon>
        <taxon>Almyronema</taxon>
        <taxon>Almyronema epifaneia</taxon>
    </lineage>
</organism>
<dbReference type="Proteomes" id="UP001600165">
    <property type="component" value="Unassembled WGS sequence"/>
</dbReference>
<reference evidence="1 2" key="1">
    <citation type="submission" date="2024-10" db="EMBL/GenBank/DDBJ databases">
        <authorList>
            <person name="Ratan Roy A."/>
            <person name="Morales Sandoval P.H."/>
            <person name="De Los Santos Villalobos S."/>
            <person name="Chakraborty S."/>
            <person name="Mukherjee J."/>
        </authorList>
    </citation>
    <scope>NUCLEOTIDE SEQUENCE [LARGE SCALE GENOMIC DNA]</scope>
    <source>
        <strain evidence="1 2">S1</strain>
    </source>
</reference>
<keyword evidence="2" id="KW-1185">Reference proteome</keyword>
<gene>
    <name evidence="1" type="ORF">ACFVKH_15960</name>
</gene>
<name>A0ABW6IHT8_9CYAN</name>